<dbReference type="InterPro" id="IPR002901">
    <property type="entry name" value="MGlyc_endo_b_GlcNAc-like_dom"/>
</dbReference>
<dbReference type="PANTHER" id="PTHR33308:SF9">
    <property type="entry name" value="PEPTIDOGLYCAN HYDROLASE FLGJ"/>
    <property type="match status" value="1"/>
</dbReference>
<organism evidence="3 4">
    <name type="scientific">Paenibacillus physcomitrellae</name>
    <dbReference type="NCBI Taxonomy" id="1619311"/>
    <lineage>
        <taxon>Bacteria</taxon>
        <taxon>Bacillati</taxon>
        <taxon>Bacillota</taxon>
        <taxon>Bacilli</taxon>
        <taxon>Bacillales</taxon>
        <taxon>Paenibacillaceae</taxon>
        <taxon>Paenibacillus</taxon>
    </lineage>
</organism>
<dbReference type="EMBL" id="BMHF01000001">
    <property type="protein sequence ID" value="GGA21161.1"/>
    <property type="molecule type" value="Genomic_DNA"/>
</dbReference>
<dbReference type="RefSeq" id="WP_157739428.1">
    <property type="nucleotide sequence ID" value="NZ_BMHF01000001.1"/>
</dbReference>
<evidence type="ECO:0000313" key="3">
    <source>
        <dbReference type="EMBL" id="GGA21161.1"/>
    </source>
</evidence>
<dbReference type="InterPro" id="IPR051056">
    <property type="entry name" value="Glycosyl_Hydrolase_73"/>
</dbReference>
<gene>
    <name evidence="3" type="ORF">GCM10010917_02350</name>
</gene>
<accession>A0ABQ1FMK1</accession>
<proteinExistence type="predicted"/>
<evidence type="ECO:0000313" key="4">
    <source>
        <dbReference type="Proteomes" id="UP000609323"/>
    </source>
</evidence>
<name>A0ABQ1FMK1_9BACL</name>
<keyword evidence="1" id="KW-0378">Hydrolase</keyword>
<reference evidence="4" key="1">
    <citation type="journal article" date="2019" name="Int. J. Syst. Evol. Microbiol.">
        <title>The Global Catalogue of Microorganisms (GCM) 10K type strain sequencing project: providing services to taxonomists for standard genome sequencing and annotation.</title>
        <authorList>
            <consortium name="The Broad Institute Genomics Platform"/>
            <consortium name="The Broad Institute Genome Sequencing Center for Infectious Disease"/>
            <person name="Wu L."/>
            <person name="Ma J."/>
        </authorList>
    </citation>
    <scope>NUCLEOTIDE SEQUENCE [LARGE SCALE GENOMIC DNA]</scope>
    <source>
        <strain evidence="4">CGMCC 1.15044</strain>
    </source>
</reference>
<evidence type="ECO:0000259" key="2">
    <source>
        <dbReference type="SMART" id="SM00047"/>
    </source>
</evidence>
<evidence type="ECO:0000256" key="1">
    <source>
        <dbReference type="ARBA" id="ARBA00022801"/>
    </source>
</evidence>
<dbReference type="Pfam" id="PF01832">
    <property type="entry name" value="Glucosaminidase"/>
    <property type="match status" value="1"/>
</dbReference>
<dbReference type="PRINTS" id="PR01002">
    <property type="entry name" value="FLGFLGJ"/>
</dbReference>
<protein>
    <recommendedName>
        <fullName evidence="2">Mannosyl-glycoprotein endo-beta-N-acetylglucosamidase-like domain-containing protein</fullName>
    </recommendedName>
</protein>
<dbReference type="Proteomes" id="UP000609323">
    <property type="component" value="Unassembled WGS sequence"/>
</dbReference>
<dbReference type="Gene3D" id="1.10.530.10">
    <property type="match status" value="1"/>
</dbReference>
<dbReference type="SMART" id="SM00047">
    <property type="entry name" value="LYZ2"/>
    <property type="match status" value="1"/>
</dbReference>
<dbReference type="Gene3D" id="2.10.70.40">
    <property type="entry name" value="peptidoglycan hydrolase"/>
    <property type="match status" value="1"/>
</dbReference>
<comment type="caution">
    <text evidence="3">The sequence shown here is derived from an EMBL/GenBank/DDBJ whole genome shotgun (WGS) entry which is preliminary data.</text>
</comment>
<sequence>MATTYRFAAFLELLVPIVERVRQEGSPMFPSVRLAQSWLETGGVIPDWNNLGGYKVGGGKPTPYWDGASVSTKTREYVNGTATSVSANWRAYTSIYNFFKDQDLLFASARYERVRQAPTPEAQCEALYLSGYASDPNYAAKLIQIITANQLKRYDVVPPIQTEQDPDSEKLEELNLRLAAMEKKLNLSGKEPVPNWAVSAVEAGMAVKAISSIADKSMPNFIVLQMLKNLGLLDADTTAALRKFKQN</sequence>
<keyword evidence="4" id="KW-1185">Reference proteome</keyword>
<dbReference type="PANTHER" id="PTHR33308">
    <property type="entry name" value="PEPTIDOGLYCAN HYDROLASE FLGJ"/>
    <property type="match status" value="1"/>
</dbReference>
<feature type="domain" description="Mannosyl-glycoprotein endo-beta-N-acetylglucosamidase-like" evidence="2">
    <location>
        <begin position="1"/>
        <end position="155"/>
    </location>
</feature>